<proteinExistence type="predicted"/>
<comment type="caution">
    <text evidence="2">The sequence shown here is derived from an EMBL/GenBank/DDBJ whole genome shotgun (WGS) entry which is preliminary data.</text>
</comment>
<gene>
    <name evidence="2" type="ORF">O181_100253</name>
</gene>
<keyword evidence="3" id="KW-1185">Reference proteome</keyword>
<organism evidence="2 3">
    <name type="scientific">Austropuccinia psidii MF-1</name>
    <dbReference type="NCBI Taxonomy" id="1389203"/>
    <lineage>
        <taxon>Eukaryota</taxon>
        <taxon>Fungi</taxon>
        <taxon>Dikarya</taxon>
        <taxon>Basidiomycota</taxon>
        <taxon>Pucciniomycotina</taxon>
        <taxon>Pucciniomycetes</taxon>
        <taxon>Pucciniales</taxon>
        <taxon>Sphaerophragmiaceae</taxon>
        <taxon>Austropuccinia</taxon>
    </lineage>
</organism>
<dbReference type="OrthoDB" id="413361at2759"/>
<evidence type="ECO:0000313" key="3">
    <source>
        <dbReference type="Proteomes" id="UP000765509"/>
    </source>
</evidence>
<dbReference type="Pfam" id="PF07727">
    <property type="entry name" value="RVT_2"/>
    <property type="match status" value="1"/>
</dbReference>
<dbReference type="EMBL" id="AVOT02069707">
    <property type="protein sequence ID" value="MBW0560538.1"/>
    <property type="molecule type" value="Genomic_DNA"/>
</dbReference>
<accession>A0A9Q3PFY6</accession>
<dbReference type="AlphaFoldDB" id="A0A9Q3PFY6"/>
<evidence type="ECO:0000313" key="2">
    <source>
        <dbReference type="EMBL" id="MBW0560538.1"/>
    </source>
</evidence>
<feature type="domain" description="Reverse transcriptase Ty1/copia-type" evidence="1">
    <location>
        <begin position="1"/>
        <end position="152"/>
    </location>
</feature>
<reference evidence="2" key="1">
    <citation type="submission" date="2021-03" db="EMBL/GenBank/DDBJ databases">
        <title>Draft genome sequence of rust myrtle Austropuccinia psidii MF-1, a brazilian biotype.</title>
        <authorList>
            <person name="Quecine M.C."/>
            <person name="Pachon D.M.R."/>
            <person name="Bonatelli M.L."/>
            <person name="Correr F.H."/>
            <person name="Franceschini L.M."/>
            <person name="Leite T.F."/>
            <person name="Margarido G.R.A."/>
            <person name="Almeida C.A."/>
            <person name="Ferrarezi J.A."/>
            <person name="Labate C.A."/>
        </authorList>
    </citation>
    <scope>NUCLEOTIDE SEQUENCE</scope>
    <source>
        <strain evidence="2">MF-1</strain>
    </source>
</reference>
<dbReference type="InterPro" id="IPR013103">
    <property type="entry name" value="RVT_2"/>
</dbReference>
<name>A0A9Q3PFY6_9BASI</name>
<sequence>MDVKCAFLNGKPDKDLYILRPDGYDTHQPHQSLYGLKQIPQFWHIELKKALTDIGLTPSLTDPCLFYSKDQHKPMWLFVHVDDLIFRGSWNGEFKAKINQHFEMEDLGQVKYALGIRIIQIKDHISLSQDKFIKNILEQFNLTNCRDTTSPLPGNSKSFKHLPAKSINHPFNYRRAIGLLQYLVQCTRPDLAFSNSWKTPRTSISLL</sequence>
<dbReference type="Proteomes" id="UP000765509">
    <property type="component" value="Unassembled WGS sequence"/>
</dbReference>
<evidence type="ECO:0000259" key="1">
    <source>
        <dbReference type="Pfam" id="PF07727"/>
    </source>
</evidence>
<protein>
    <recommendedName>
        <fullName evidence="1">Reverse transcriptase Ty1/copia-type domain-containing protein</fullName>
    </recommendedName>
</protein>